<dbReference type="InterPro" id="IPR043129">
    <property type="entry name" value="ATPase_NBD"/>
</dbReference>
<sequence>MADQTLARYVNERSLLRLLRVEGATTRADMARQLKLTPATVTRLVAEMAERGLLREVARPAATEAGREPGRPGVAVALAPDGACFLGVEIGVGVLRFALIDLAAQIVSSSERKVSSATSPAAVVAIIAAELAALSADPAYQGRIRGVGVTVPGLVTLDGFVVHLPILGWKSVNLSELLSAATDLPVLVENNAAAAAFGAVYTEPRLPSLCTIFLKLGTGLGGAAIINGRLMRGAYGTGGEFGHIRIAEDGIRCSCGQSGCLETFVNLAALARETGDDQGAGLADLVALPAAVAGAAAAGEARALAAIETLARHLARGIVVLVNIFNPTTVVLGGVMRPILPLVLPLVERDVAEHIVPGMRMPEFRLSSLGIFECAIGAATLAHQRAFGLPELGTGEGES</sequence>
<dbReference type="InterPro" id="IPR000835">
    <property type="entry name" value="HTH_MarR-typ"/>
</dbReference>
<dbReference type="RefSeq" id="WP_266281846.1">
    <property type="nucleotide sequence ID" value="NZ_JAPKNF010000001.1"/>
</dbReference>
<evidence type="ECO:0000313" key="4">
    <source>
        <dbReference type="Proteomes" id="UP001223743"/>
    </source>
</evidence>
<evidence type="ECO:0000259" key="2">
    <source>
        <dbReference type="Pfam" id="PF01047"/>
    </source>
</evidence>
<comment type="similarity">
    <text evidence="1">Belongs to the ROK (NagC/XylR) family.</text>
</comment>
<dbReference type="InterPro" id="IPR049874">
    <property type="entry name" value="ROK_cs"/>
</dbReference>
<dbReference type="Proteomes" id="UP001223743">
    <property type="component" value="Unassembled WGS sequence"/>
</dbReference>
<reference evidence="3 4" key="1">
    <citation type="submission" date="2023-07" db="EMBL/GenBank/DDBJ databases">
        <title>Genomic Encyclopedia of Type Strains, Phase IV (KMG-IV): sequencing the most valuable type-strain genomes for metagenomic binning, comparative biology and taxonomic classification.</title>
        <authorList>
            <person name="Goeker M."/>
        </authorList>
    </citation>
    <scope>NUCLEOTIDE SEQUENCE [LARGE SCALE GENOMIC DNA]</scope>
    <source>
        <strain evidence="3 4">B1-1</strain>
    </source>
</reference>
<dbReference type="EMBL" id="JAUSWJ010000001">
    <property type="protein sequence ID" value="MDQ0514750.1"/>
    <property type="molecule type" value="Genomic_DNA"/>
</dbReference>
<dbReference type="InterPro" id="IPR000600">
    <property type="entry name" value="ROK"/>
</dbReference>
<feature type="domain" description="HTH marR-type" evidence="2">
    <location>
        <begin position="14"/>
        <end position="55"/>
    </location>
</feature>
<dbReference type="Pfam" id="PF00480">
    <property type="entry name" value="ROK"/>
    <property type="match status" value="1"/>
</dbReference>
<gene>
    <name evidence="3" type="ORF">QO015_000363</name>
</gene>
<keyword evidence="3" id="KW-0808">Transferase</keyword>
<proteinExistence type="inferred from homology"/>
<keyword evidence="3" id="KW-0418">Kinase</keyword>
<dbReference type="Gene3D" id="1.10.10.10">
    <property type="entry name" value="Winged helix-like DNA-binding domain superfamily/Winged helix DNA-binding domain"/>
    <property type="match status" value="1"/>
</dbReference>
<dbReference type="InterPro" id="IPR036390">
    <property type="entry name" value="WH_DNA-bd_sf"/>
</dbReference>
<dbReference type="Pfam" id="PF01047">
    <property type="entry name" value="MarR"/>
    <property type="match status" value="1"/>
</dbReference>
<comment type="caution">
    <text evidence="3">The sequence shown here is derived from an EMBL/GenBank/DDBJ whole genome shotgun (WGS) entry which is preliminary data.</text>
</comment>
<keyword evidence="4" id="KW-1185">Reference proteome</keyword>
<dbReference type="GO" id="GO:0016301">
    <property type="term" value="F:kinase activity"/>
    <property type="evidence" value="ECO:0007669"/>
    <property type="project" value="UniProtKB-KW"/>
</dbReference>
<dbReference type="SUPFAM" id="SSF46785">
    <property type="entry name" value="Winged helix' DNA-binding domain"/>
    <property type="match status" value="1"/>
</dbReference>
<protein>
    <submittedName>
        <fullName evidence="3">NBD/HSP70 family sugar kinase</fullName>
    </submittedName>
</protein>
<dbReference type="Gene3D" id="3.30.420.40">
    <property type="match status" value="2"/>
</dbReference>
<accession>A0ABU0M1B7</accession>
<dbReference type="PROSITE" id="PS01125">
    <property type="entry name" value="ROK"/>
    <property type="match status" value="1"/>
</dbReference>
<evidence type="ECO:0000313" key="3">
    <source>
        <dbReference type="EMBL" id="MDQ0514750.1"/>
    </source>
</evidence>
<evidence type="ECO:0000256" key="1">
    <source>
        <dbReference type="ARBA" id="ARBA00006479"/>
    </source>
</evidence>
<dbReference type="PANTHER" id="PTHR18964">
    <property type="entry name" value="ROK (REPRESSOR, ORF, KINASE) FAMILY"/>
    <property type="match status" value="1"/>
</dbReference>
<name>A0ABU0M1B7_9HYPH</name>
<dbReference type="InterPro" id="IPR036388">
    <property type="entry name" value="WH-like_DNA-bd_sf"/>
</dbReference>
<organism evidence="3 4">
    <name type="scientific">Kaistia geumhonensis</name>
    <dbReference type="NCBI Taxonomy" id="410839"/>
    <lineage>
        <taxon>Bacteria</taxon>
        <taxon>Pseudomonadati</taxon>
        <taxon>Pseudomonadota</taxon>
        <taxon>Alphaproteobacteria</taxon>
        <taxon>Hyphomicrobiales</taxon>
        <taxon>Kaistiaceae</taxon>
        <taxon>Kaistia</taxon>
    </lineage>
</organism>
<dbReference type="PANTHER" id="PTHR18964:SF149">
    <property type="entry name" value="BIFUNCTIONAL UDP-N-ACETYLGLUCOSAMINE 2-EPIMERASE_N-ACETYLMANNOSAMINE KINASE"/>
    <property type="match status" value="1"/>
</dbReference>
<dbReference type="SUPFAM" id="SSF53067">
    <property type="entry name" value="Actin-like ATPase domain"/>
    <property type="match status" value="1"/>
</dbReference>